<dbReference type="SMART" id="SM01337">
    <property type="entry name" value="APC10"/>
    <property type="match status" value="1"/>
</dbReference>
<dbReference type="GO" id="GO:0031145">
    <property type="term" value="P:anaphase-promoting complex-dependent catabolic process"/>
    <property type="evidence" value="ECO:0007669"/>
    <property type="project" value="InterPro"/>
</dbReference>
<keyword evidence="4" id="KW-0833">Ubl conjugation pathway</keyword>
<dbReference type="PANTHER" id="PTHR12936">
    <property type="entry name" value="ANAPHASE-PROMOTING COMPLEX 10"/>
    <property type="match status" value="1"/>
</dbReference>
<dbReference type="Proteomes" id="UP000243876">
    <property type="component" value="Unassembled WGS sequence"/>
</dbReference>
<dbReference type="InterPro" id="IPR016901">
    <property type="entry name" value="APC10/Doc1"/>
</dbReference>
<dbReference type="InterPro" id="IPR008979">
    <property type="entry name" value="Galactose-bd-like_sf"/>
</dbReference>
<reference evidence="8" key="1">
    <citation type="submission" date="2015-02" db="EMBL/GenBank/DDBJ databases">
        <authorList>
            <person name="Gon?alves P."/>
        </authorList>
    </citation>
    <scope>NUCLEOTIDE SEQUENCE [LARGE SCALE GENOMIC DNA]</scope>
</reference>
<keyword evidence="3" id="KW-0498">Mitosis</keyword>
<organism evidence="7 8">
    <name type="scientific">Sporidiobolus salmonicolor</name>
    <name type="common">Yeast-like fungus</name>
    <name type="synonym">Sporobolomyces salmonicolor</name>
    <dbReference type="NCBI Taxonomy" id="5005"/>
    <lineage>
        <taxon>Eukaryota</taxon>
        <taxon>Fungi</taxon>
        <taxon>Dikarya</taxon>
        <taxon>Basidiomycota</taxon>
        <taxon>Pucciniomycotina</taxon>
        <taxon>Microbotryomycetes</taxon>
        <taxon>Sporidiobolales</taxon>
        <taxon>Sporidiobolaceae</taxon>
        <taxon>Sporobolomyces</taxon>
    </lineage>
</organism>
<name>A0A0D6ELU2_SPOSA</name>
<dbReference type="EMBL" id="CENE01000007">
    <property type="protein sequence ID" value="CEQ40605.1"/>
    <property type="molecule type" value="Genomic_DNA"/>
</dbReference>
<dbReference type="GO" id="GO:0070979">
    <property type="term" value="P:protein K11-linked ubiquitination"/>
    <property type="evidence" value="ECO:0007669"/>
    <property type="project" value="TreeGrafter"/>
</dbReference>
<dbReference type="PANTHER" id="PTHR12936:SF0">
    <property type="entry name" value="ANAPHASE-PROMOTING COMPLEX SUBUNIT 10"/>
    <property type="match status" value="1"/>
</dbReference>
<proteinExistence type="inferred from homology"/>
<evidence type="ECO:0000256" key="3">
    <source>
        <dbReference type="ARBA" id="ARBA00022776"/>
    </source>
</evidence>
<evidence type="ECO:0000259" key="6">
    <source>
        <dbReference type="PROSITE" id="PS51284"/>
    </source>
</evidence>
<dbReference type="AlphaFoldDB" id="A0A0D6ELU2"/>
<sequence>MAEPDTSVLRDISSLASWAVSSAKPGYGVEHLRDNNPASFWQSEGSQPHLINIQFAKKQSVSQVWIHADINLDDSYTPHKVSLRAGTYHGDLHEVRWVELQQPKGWQVLNLGSDGMAAPGDDDELVRAHLLQIAIISNHMNGKDTHVRGVRVFAPRPLDLEDDLLPFRTVAFKQHETIR</sequence>
<dbReference type="CDD" id="cd08366">
    <property type="entry name" value="APC10"/>
    <property type="match status" value="1"/>
</dbReference>
<dbReference type="PIRSF" id="PIRSF028841">
    <property type="entry name" value="APC10_sub"/>
    <property type="match status" value="1"/>
</dbReference>
<keyword evidence="8" id="KW-1185">Reference proteome</keyword>
<evidence type="ECO:0000256" key="1">
    <source>
        <dbReference type="ARBA" id="ARBA00006762"/>
    </source>
</evidence>
<protein>
    <submittedName>
        <fullName evidence="7">SPOSA6832_02244-mRNA-1:cds</fullName>
    </submittedName>
</protein>
<evidence type="ECO:0000256" key="2">
    <source>
        <dbReference type="ARBA" id="ARBA00022618"/>
    </source>
</evidence>
<dbReference type="Gene3D" id="2.60.120.260">
    <property type="entry name" value="Galactose-binding domain-like"/>
    <property type="match status" value="1"/>
</dbReference>
<evidence type="ECO:0000256" key="4">
    <source>
        <dbReference type="ARBA" id="ARBA00022786"/>
    </source>
</evidence>
<dbReference type="Pfam" id="PF03256">
    <property type="entry name" value="ANAPC10"/>
    <property type="match status" value="1"/>
</dbReference>
<keyword evidence="5" id="KW-0131">Cell cycle</keyword>
<dbReference type="InterPro" id="IPR004939">
    <property type="entry name" value="APC_su10/DOC_dom"/>
</dbReference>
<dbReference type="GO" id="GO:0005680">
    <property type="term" value="C:anaphase-promoting complex"/>
    <property type="evidence" value="ECO:0007669"/>
    <property type="project" value="InterPro"/>
</dbReference>
<dbReference type="OrthoDB" id="24948at2759"/>
<feature type="domain" description="DOC" evidence="6">
    <location>
        <begin position="1"/>
        <end position="179"/>
    </location>
</feature>
<evidence type="ECO:0000313" key="7">
    <source>
        <dbReference type="EMBL" id="CEQ40605.1"/>
    </source>
</evidence>
<accession>A0A0D6ELU2</accession>
<dbReference type="SUPFAM" id="SSF49785">
    <property type="entry name" value="Galactose-binding domain-like"/>
    <property type="match status" value="1"/>
</dbReference>
<dbReference type="PROSITE" id="PS51284">
    <property type="entry name" value="DOC"/>
    <property type="match status" value="1"/>
</dbReference>
<dbReference type="GO" id="GO:0051301">
    <property type="term" value="P:cell division"/>
    <property type="evidence" value="ECO:0007669"/>
    <property type="project" value="UniProtKB-KW"/>
</dbReference>
<comment type="similarity">
    <text evidence="1">Belongs to the APC10 family.</text>
</comment>
<gene>
    <name evidence="7" type="primary">SPOSA6832_02244</name>
</gene>
<feature type="non-terminal residue" evidence="7">
    <location>
        <position position="1"/>
    </location>
</feature>
<evidence type="ECO:0000256" key="5">
    <source>
        <dbReference type="ARBA" id="ARBA00023306"/>
    </source>
</evidence>
<evidence type="ECO:0000313" key="8">
    <source>
        <dbReference type="Proteomes" id="UP000243876"/>
    </source>
</evidence>
<keyword evidence="2" id="KW-0132">Cell division</keyword>